<dbReference type="Gramene" id="LPERR12G05580.1">
    <property type="protein sequence ID" value="LPERR12G05580.1"/>
    <property type="gene ID" value="LPERR12G05580"/>
</dbReference>
<reference evidence="1" key="3">
    <citation type="submission" date="2015-04" db="UniProtKB">
        <authorList>
            <consortium name="EnsemblPlants"/>
        </authorList>
    </citation>
    <scope>IDENTIFICATION</scope>
</reference>
<sequence length="146" mass="16982">MILMAFKQTLSLLNLILNKQVPFILRTEKRGKMKEEGLVQRMKNKLLEEERLRNPFAQGPPWTTDVPEIGKKNTECEAKEIWQTSTSNFTYLETAKDHMYVLCPTDCDTIQDASGEGIPDLLLLLMQWAQKTMEERLTFIDEVQEM</sequence>
<evidence type="ECO:0000313" key="2">
    <source>
        <dbReference type="Proteomes" id="UP000032180"/>
    </source>
</evidence>
<dbReference type="EnsemblPlants" id="LPERR12G05580.1">
    <property type="protein sequence ID" value="LPERR12G05580.1"/>
    <property type="gene ID" value="LPERR12G05580"/>
</dbReference>
<dbReference type="Gramene" id="LPERR12G05580.2">
    <property type="protein sequence ID" value="LPERR12G05580.2"/>
    <property type="gene ID" value="LPERR12G05580"/>
</dbReference>
<keyword evidence="2" id="KW-1185">Reference proteome</keyword>
<protein>
    <submittedName>
        <fullName evidence="1">Uncharacterized protein</fullName>
    </submittedName>
</protein>
<organism evidence="1 2">
    <name type="scientific">Leersia perrieri</name>
    <dbReference type="NCBI Taxonomy" id="77586"/>
    <lineage>
        <taxon>Eukaryota</taxon>
        <taxon>Viridiplantae</taxon>
        <taxon>Streptophyta</taxon>
        <taxon>Embryophyta</taxon>
        <taxon>Tracheophyta</taxon>
        <taxon>Spermatophyta</taxon>
        <taxon>Magnoliopsida</taxon>
        <taxon>Liliopsida</taxon>
        <taxon>Poales</taxon>
        <taxon>Poaceae</taxon>
        <taxon>BOP clade</taxon>
        <taxon>Oryzoideae</taxon>
        <taxon>Oryzeae</taxon>
        <taxon>Oryzinae</taxon>
        <taxon>Leersia</taxon>
    </lineage>
</organism>
<name>A0A0D9XXW1_9ORYZ</name>
<dbReference type="EnsemblPlants" id="LPERR12G05580.2">
    <property type="protein sequence ID" value="LPERR12G05580.2"/>
    <property type="gene ID" value="LPERR12G05580"/>
</dbReference>
<accession>A0A0D9XXW1</accession>
<dbReference type="AlphaFoldDB" id="A0A0D9XXW1"/>
<reference evidence="1 2" key="1">
    <citation type="submission" date="2012-08" db="EMBL/GenBank/DDBJ databases">
        <title>Oryza genome evolution.</title>
        <authorList>
            <person name="Wing R.A."/>
        </authorList>
    </citation>
    <scope>NUCLEOTIDE SEQUENCE</scope>
</reference>
<dbReference type="Proteomes" id="UP000032180">
    <property type="component" value="Chromosome 12"/>
</dbReference>
<evidence type="ECO:0000313" key="1">
    <source>
        <dbReference type="EnsemblPlants" id="LPERR12G05580.2"/>
    </source>
</evidence>
<dbReference type="STRING" id="77586.A0A0D9XXW1"/>
<reference evidence="1 2" key="2">
    <citation type="submission" date="2013-12" db="EMBL/GenBank/DDBJ databases">
        <authorList>
            <person name="Yu Y."/>
            <person name="Lee S."/>
            <person name="de Baynast K."/>
            <person name="Wissotski M."/>
            <person name="Liu L."/>
            <person name="Talag J."/>
            <person name="Goicoechea J."/>
            <person name="Angelova A."/>
            <person name="Jetty R."/>
            <person name="Kudrna D."/>
            <person name="Golser W."/>
            <person name="Rivera L."/>
            <person name="Zhang J."/>
            <person name="Wing R."/>
        </authorList>
    </citation>
    <scope>NUCLEOTIDE SEQUENCE</scope>
</reference>
<dbReference type="HOGENOM" id="CLU_1780120_0_0_1"/>
<proteinExistence type="predicted"/>